<keyword evidence="5" id="KW-1185">Reference proteome</keyword>
<dbReference type="EMBL" id="MLAK01000979">
    <property type="protein sequence ID" value="OHS99943.1"/>
    <property type="molecule type" value="Genomic_DNA"/>
</dbReference>
<keyword evidence="1" id="KW-0812">Transmembrane</keyword>
<dbReference type="CDD" id="cd02961">
    <property type="entry name" value="PDI_a_family"/>
    <property type="match status" value="1"/>
</dbReference>
<evidence type="ECO:0000259" key="3">
    <source>
        <dbReference type="Pfam" id="PF00085"/>
    </source>
</evidence>
<feature type="transmembrane region" description="Helical" evidence="1">
    <location>
        <begin position="326"/>
        <end position="348"/>
    </location>
</feature>
<dbReference type="Proteomes" id="UP000179807">
    <property type="component" value="Unassembled WGS sequence"/>
</dbReference>
<protein>
    <recommendedName>
        <fullName evidence="3">Thioredoxin domain-containing protein</fullName>
    </recommendedName>
</protein>
<evidence type="ECO:0000313" key="5">
    <source>
        <dbReference type="Proteomes" id="UP000179807"/>
    </source>
</evidence>
<keyword evidence="1" id="KW-0472">Membrane</keyword>
<evidence type="ECO:0000313" key="4">
    <source>
        <dbReference type="EMBL" id="OHS99943.1"/>
    </source>
</evidence>
<evidence type="ECO:0000256" key="2">
    <source>
        <dbReference type="SAM" id="SignalP"/>
    </source>
</evidence>
<dbReference type="Pfam" id="PF00085">
    <property type="entry name" value="Thioredoxin"/>
    <property type="match status" value="1"/>
</dbReference>
<accession>A0A1J4JND4</accession>
<dbReference type="RefSeq" id="XP_068353080.1">
    <property type="nucleotide sequence ID" value="XM_068509116.1"/>
</dbReference>
<proteinExistence type="predicted"/>
<gene>
    <name evidence="4" type="ORF">TRFO_33506</name>
</gene>
<dbReference type="AlphaFoldDB" id="A0A1J4JND4"/>
<dbReference type="VEuPathDB" id="TrichDB:TRFO_33506"/>
<dbReference type="InterPro" id="IPR013766">
    <property type="entry name" value="Thioredoxin_domain"/>
</dbReference>
<evidence type="ECO:0000256" key="1">
    <source>
        <dbReference type="SAM" id="Phobius"/>
    </source>
</evidence>
<feature type="domain" description="Thioredoxin" evidence="3">
    <location>
        <begin position="22"/>
        <end position="104"/>
    </location>
</feature>
<reference evidence="4" key="1">
    <citation type="submission" date="2016-10" db="EMBL/GenBank/DDBJ databases">
        <authorList>
            <person name="Benchimol M."/>
            <person name="Almeida L.G."/>
            <person name="Vasconcelos A.T."/>
            <person name="Perreira-Neves A."/>
            <person name="Rosa I.A."/>
            <person name="Tasca T."/>
            <person name="Bogo M.R."/>
            <person name="de Souza W."/>
        </authorList>
    </citation>
    <scope>NUCLEOTIDE SEQUENCE [LARGE SCALE GENOMIC DNA]</scope>
    <source>
        <strain evidence="4">K</strain>
    </source>
</reference>
<feature type="chain" id="PRO_5009630176" description="Thioredoxin domain-containing protein" evidence="2">
    <location>
        <begin position="25"/>
        <end position="358"/>
    </location>
</feature>
<comment type="caution">
    <text evidence="4">The sequence shown here is derived from an EMBL/GenBank/DDBJ whole genome shotgun (WGS) entry which is preliminary data.</text>
</comment>
<keyword evidence="2" id="KW-0732">Signal</keyword>
<feature type="signal peptide" evidence="2">
    <location>
        <begin position="1"/>
        <end position="24"/>
    </location>
</feature>
<dbReference type="InterPro" id="IPR036249">
    <property type="entry name" value="Thioredoxin-like_sf"/>
</dbReference>
<sequence length="358" mass="41016">MVVSFKLFKMIFLSLLSVRIFVDDSNFNEVRKKSFSTPVFCVFFSPTCPPCKKMHPEWLQFMKLYAFDPNVITAECDVKNNRYAATKLLQFSKLPAYGLIINGEGIQLNIQQNFESYVSKAEEVKKISFHTKCKFIGQHNNNYPAVAIPNSEGALLECSRLHKIAKEARISKRFLYLCNFSNDIVVNFSPKKAYVYRGQKTKKEIGSYIREIVKFPPLSTWNPMISSKTSKKSVIFVYSDISQIEKFFNAGCEKSEKIAFFKLKLKYLTKSSFPNLNENDLPAIIIPNFNEETCRVIKNIDKKGLGHRIESDNEGEAFPFFNKQKYLLYGSIVGAPIIIALIALILFATKNVRNMKSL</sequence>
<organism evidence="4 5">
    <name type="scientific">Tritrichomonas foetus</name>
    <dbReference type="NCBI Taxonomy" id="1144522"/>
    <lineage>
        <taxon>Eukaryota</taxon>
        <taxon>Metamonada</taxon>
        <taxon>Parabasalia</taxon>
        <taxon>Tritrichomonadida</taxon>
        <taxon>Tritrichomonadidae</taxon>
        <taxon>Tritrichomonas</taxon>
    </lineage>
</organism>
<dbReference type="GeneID" id="94843820"/>
<keyword evidence="1" id="KW-1133">Transmembrane helix</keyword>
<dbReference type="Gene3D" id="3.40.30.10">
    <property type="entry name" value="Glutaredoxin"/>
    <property type="match status" value="1"/>
</dbReference>
<dbReference type="SUPFAM" id="SSF52833">
    <property type="entry name" value="Thioredoxin-like"/>
    <property type="match status" value="1"/>
</dbReference>
<name>A0A1J4JND4_9EUKA</name>